<keyword evidence="1 2" id="KW-0129">CBS domain</keyword>
<feature type="domain" description="CBS" evidence="3">
    <location>
        <begin position="80"/>
        <end position="137"/>
    </location>
</feature>
<dbReference type="PANTHER" id="PTHR43080">
    <property type="entry name" value="CBS DOMAIN-CONTAINING PROTEIN CBSX3, MITOCHONDRIAL"/>
    <property type="match status" value="1"/>
</dbReference>
<comment type="caution">
    <text evidence="4">The sequence shown here is derived from an EMBL/GenBank/DDBJ whole genome shotgun (WGS) entry which is preliminary data.</text>
</comment>
<dbReference type="CDD" id="cd09836">
    <property type="entry name" value="CBS_pair_arch"/>
    <property type="match status" value="1"/>
</dbReference>
<gene>
    <name evidence="4" type="ORF">C442_10641</name>
</gene>
<dbReference type="InterPro" id="IPR046342">
    <property type="entry name" value="CBS_dom_sf"/>
</dbReference>
<evidence type="ECO:0000256" key="1">
    <source>
        <dbReference type="ARBA" id="ARBA00023122"/>
    </source>
</evidence>
<feature type="domain" description="CBS" evidence="3">
    <location>
        <begin position="15"/>
        <end position="71"/>
    </location>
</feature>
<organism evidence="4 5">
    <name type="scientific">Haloarcula amylolytica JCM 13557</name>
    <dbReference type="NCBI Taxonomy" id="1227452"/>
    <lineage>
        <taxon>Archaea</taxon>
        <taxon>Methanobacteriati</taxon>
        <taxon>Methanobacteriota</taxon>
        <taxon>Stenosarchaea group</taxon>
        <taxon>Halobacteria</taxon>
        <taxon>Halobacteriales</taxon>
        <taxon>Haloarculaceae</taxon>
        <taxon>Haloarcula</taxon>
    </lineage>
</organism>
<dbReference type="SMART" id="SM00116">
    <property type="entry name" value="CBS"/>
    <property type="match status" value="2"/>
</dbReference>
<evidence type="ECO:0000256" key="2">
    <source>
        <dbReference type="PROSITE-ProRule" id="PRU00703"/>
    </source>
</evidence>
<dbReference type="PANTHER" id="PTHR43080:SF2">
    <property type="entry name" value="CBS DOMAIN-CONTAINING PROTEIN"/>
    <property type="match status" value="1"/>
</dbReference>
<dbReference type="PATRIC" id="fig|1227452.3.peg.2125"/>
<reference evidence="4 5" key="1">
    <citation type="journal article" date="2014" name="PLoS Genet.">
        <title>Phylogenetically driven sequencing of extremely halophilic archaea reveals strategies for static and dynamic osmo-response.</title>
        <authorList>
            <person name="Becker E.A."/>
            <person name="Seitzer P.M."/>
            <person name="Tritt A."/>
            <person name="Larsen D."/>
            <person name="Krusor M."/>
            <person name="Yao A.I."/>
            <person name="Wu D."/>
            <person name="Madern D."/>
            <person name="Eisen J.A."/>
            <person name="Darling A.E."/>
            <person name="Facciotti M.T."/>
        </authorList>
    </citation>
    <scope>NUCLEOTIDE SEQUENCE [LARGE SCALE GENOMIC DNA]</scope>
    <source>
        <strain evidence="4 5">JCM 13557</strain>
    </source>
</reference>
<evidence type="ECO:0000313" key="5">
    <source>
        <dbReference type="Proteomes" id="UP000011623"/>
    </source>
</evidence>
<keyword evidence="5" id="KW-1185">Reference proteome</keyword>
<accession>M0KJJ7</accession>
<dbReference type="Gene3D" id="3.10.580.10">
    <property type="entry name" value="CBS-domain"/>
    <property type="match status" value="2"/>
</dbReference>
<evidence type="ECO:0000259" key="3">
    <source>
        <dbReference type="PROSITE" id="PS51371"/>
    </source>
</evidence>
<dbReference type="EMBL" id="AOLW01000019">
    <property type="protein sequence ID" value="EMA21068.1"/>
    <property type="molecule type" value="Genomic_DNA"/>
</dbReference>
<dbReference type="Proteomes" id="UP000011623">
    <property type="component" value="Unassembled WGS sequence"/>
</dbReference>
<dbReference type="PROSITE" id="PS51371">
    <property type="entry name" value="CBS"/>
    <property type="match status" value="2"/>
</dbReference>
<evidence type="ECO:0000313" key="4">
    <source>
        <dbReference type="EMBL" id="EMA21068.1"/>
    </source>
</evidence>
<dbReference type="AlphaFoldDB" id="M0KJJ7"/>
<dbReference type="Pfam" id="PF00571">
    <property type="entry name" value="CBS"/>
    <property type="match status" value="2"/>
</dbReference>
<protein>
    <submittedName>
        <fullName evidence="4">Signal transduction protein with CBS domains</fullName>
    </submittedName>
</protein>
<dbReference type="InterPro" id="IPR051257">
    <property type="entry name" value="Diverse_CBS-Domain"/>
</dbReference>
<name>M0KJJ7_9EURY</name>
<sequence>MLSAVMDDVFVGRIMSSPVTTVAADANAKAVAKRMLDENISSVVVVDADGALLGILTSTDFVEIAAEGGDTTALDVSDFMTTEPVTVTANDPIEAAASLMLDHSVHHLPVVDETEGVVGMLTTTDMTAYVSGIEQSSAPVLG</sequence>
<proteinExistence type="predicted"/>
<dbReference type="InterPro" id="IPR000644">
    <property type="entry name" value="CBS_dom"/>
</dbReference>
<dbReference type="SUPFAM" id="SSF54631">
    <property type="entry name" value="CBS-domain pair"/>
    <property type="match status" value="1"/>
</dbReference>